<dbReference type="EMBL" id="CP003130">
    <property type="protein sequence ID" value="AEU34704.1"/>
    <property type="molecule type" value="Genomic_DNA"/>
</dbReference>
<keyword evidence="2" id="KW-1185">Reference proteome</keyword>
<evidence type="ECO:0000313" key="2">
    <source>
        <dbReference type="Proteomes" id="UP000007113"/>
    </source>
</evidence>
<dbReference type="OrthoDB" id="514770at2"/>
<dbReference type="Gene3D" id="6.10.10.120">
    <property type="entry name" value="Antitoxin ParD1-like"/>
    <property type="match status" value="1"/>
</dbReference>
<dbReference type="Proteomes" id="UP000007113">
    <property type="component" value="Chromosome"/>
</dbReference>
<reference evidence="1 2" key="1">
    <citation type="submission" date="2011-11" db="EMBL/GenBank/DDBJ databases">
        <title>Complete sequence of Granulicella mallensis MP5ACTX8.</title>
        <authorList>
            <consortium name="US DOE Joint Genome Institute"/>
            <person name="Lucas S."/>
            <person name="Copeland A."/>
            <person name="Lapidus A."/>
            <person name="Cheng J.-F."/>
            <person name="Goodwin L."/>
            <person name="Pitluck S."/>
            <person name="Peters L."/>
            <person name="Lu M."/>
            <person name="Detter J.C."/>
            <person name="Han C."/>
            <person name="Tapia R."/>
            <person name="Land M."/>
            <person name="Hauser L."/>
            <person name="Kyrpides N."/>
            <person name="Ivanova N."/>
            <person name="Mikhailova N."/>
            <person name="Pagani I."/>
            <person name="Rawat S."/>
            <person name="Mannisto M."/>
            <person name="Haggblom M."/>
            <person name="Woyke T."/>
        </authorList>
    </citation>
    <scope>NUCLEOTIDE SEQUENCE [LARGE SCALE GENOMIC DNA]</scope>
    <source>
        <strain evidence="2">ATCC BAA-1857 / DSM 23137 / MP5ACTX8</strain>
    </source>
</reference>
<dbReference type="HOGENOM" id="CLU_144805_4_0_0"/>
<dbReference type="KEGG" id="gma:AciX8_0349"/>
<sequence length="95" mass="10646">MTPKTETLTVNLPVELVAQVRGAVEHGEYRSDNEAISDALLDWSARRGSEAEDTGRLRQAWREATEVDAPYVPMEEVFGRLKARYKAMIVPAAEK</sequence>
<dbReference type="eggNOG" id="COG3609">
    <property type="taxonomic scope" value="Bacteria"/>
</dbReference>
<dbReference type="InterPro" id="IPR038296">
    <property type="entry name" value="ParD_sf"/>
</dbReference>
<dbReference type="InterPro" id="IPR010985">
    <property type="entry name" value="Ribbon_hlx_hlx"/>
</dbReference>
<name>G8P1G5_GRAMM</name>
<evidence type="ECO:0000313" key="1">
    <source>
        <dbReference type="EMBL" id="AEU34704.1"/>
    </source>
</evidence>
<proteinExistence type="predicted"/>
<dbReference type="RefSeq" id="WP_014263588.1">
    <property type="nucleotide sequence ID" value="NC_016631.1"/>
</dbReference>
<dbReference type="AlphaFoldDB" id="G8P1G5"/>
<dbReference type="SUPFAM" id="SSF47598">
    <property type="entry name" value="Ribbon-helix-helix"/>
    <property type="match status" value="1"/>
</dbReference>
<dbReference type="STRING" id="682795.AciX8_0349"/>
<organism evidence="1 2">
    <name type="scientific">Granulicella mallensis (strain ATCC BAA-1857 / DSM 23137 / MP5ACTX8)</name>
    <dbReference type="NCBI Taxonomy" id="682795"/>
    <lineage>
        <taxon>Bacteria</taxon>
        <taxon>Pseudomonadati</taxon>
        <taxon>Acidobacteriota</taxon>
        <taxon>Terriglobia</taxon>
        <taxon>Terriglobales</taxon>
        <taxon>Acidobacteriaceae</taxon>
        <taxon>Granulicella</taxon>
    </lineage>
</organism>
<accession>G8P1G5</accession>
<dbReference type="GO" id="GO:0006355">
    <property type="term" value="P:regulation of DNA-templated transcription"/>
    <property type="evidence" value="ECO:0007669"/>
    <property type="project" value="InterPro"/>
</dbReference>
<protein>
    <submittedName>
        <fullName evidence="1">Uncharacterized protein</fullName>
    </submittedName>
</protein>
<gene>
    <name evidence="1" type="ordered locus">AciX8_0349</name>
</gene>